<gene>
    <name evidence="17" type="ORF">KQ657_005171</name>
</gene>
<evidence type="ECO:0000256" key="3">
    <source>
        <dbReference type="ARBA" id="ARBA00007324"/>
    </source>
</evidence>
<feature type="domain" description="RING-type" evidence="16">
    <location>
        <begin position="180"/>
        <end position="236"/>
    </location>
</feature>
<evidence type="ECO:0000256" key="11">
    <source>
        <dbReference type="ARBA" id="ARBA00022989"/>
    </source>
</evidence>
<dbReference type="OrthoDB" id="302966at2759"/>
<feature type="transmembrane region" description="Helical" evidence="15">
    <location>
        <begin position="683"/>
        <end position="699"/>
    </location>
</feature>
<evidence type="ECO:0000259" key="16">
    <source>
        <dbReference type="PROSITE" id="PS50089"/>
    </source>
</evidence>
<dbReference type="Gene3D" id="3.30.40.10">
    <property type="entry name" value="Zinc/RING finger domain, C3HC4 (zinc finger)"/>
    <property type="match status" value="1"/>
</dbReference>
<dbReference type="InterPro" id="IPR018957">
    <property type="entry name" value="Znf_C3HC4_RING-type"/>
</dbReference>
<dbReference type="InterPro" id="IPR009582">
    <property type="entry name" value="Spc2/SPCS2"/>
</dbReference>
<evidence type="ECO:0000256" key="14">
    <source>
        <dbReference type="SAM" id="MobiDB-lite"/>
    </source>
</evidence>
<protein>
    <recommendedName>
        <fullName evidence="4">Signal peptidase complex subunit 2</fullName>
    </recommendedName>
</protein>
<proteinExistence type="inferred from homology"/>
<evidence type="ECO:0000256" key="10">
    <source>
        <dbReference type="ARBA" id="ARBA00022833"/>
    </source>
</evidence>
<keyword evidence="8 13" id="KW-0863">Zinc-finger</keyword>
<feature type="transmembrane region" description="Helical" evidence="15">
    <location>
        <begin position="711"/>
        <end position="729"/>
    </location>
</feature>
<dbReference type="InterPro" id="IPR017907">
    <property type="entry name" value="Znf_RING_CS"/>
</dbReference>
<feature type="compositionally biased region" description="Basic and acidic residues" evidence="14">
    <location>
        <begin position="516"/>
        <end position="532"/>
    </location>
</feature>
<evidence type="ECO:0000256" key="9">
    <source>
        <dbReference type="ARBA" id="ARBA00022824"/>
    </source>
</evidence>
<name>A0A9P7V9W5_9ASCO</name>
<comment type="caution">
    <text evidence="17">The sequence shown here is derived from an EMBL/GenBank/DDBJ whole genome shotgun (WGS) entry which is preliminary data.</text>
</comment>
<dbReference type="Pfam" id="PF00097">
    <property type="entry name" value="zf-C3HC4"/>
    <property type="match status" value="1"/>
</dbReference>
<keyword evidence="18" id="KW-1185">Reference proteome</keyword>
<feature type="region of interest" description="Disordered" evidence="14">
    <location>
        <begin position="561"/>
        <end position="588"/>
    </location>
</feature>
<dbReference type="GO" id="GO:0006465">
    <property type="term" value="P:signal peptide processing"/>
    <property type="evidence" value="ECO:0007669"/>
    <property type="project" value="InterPro"/>
</dbReference>
<dbReference type="PANTHER" id="PTHR12983">
    <property type="entry name" value="RING FINGER 10 FAMILY MEMBER"/>
    <property type="match status" value="1"/>
</dbReference>
<organism evidence="17 18">
    <name type="scientific">Scheffersomyces spartinae</name>
    <dbReference type="NCBI Taxonomy" id="45513"/>
    <lineage>
        <taxon>Eukaryota</taxon>
        <taxon>Fungi</taxon>
        <taxon>Dikarya</taxon>
        <taxon>Ascomycota</taxon>
        <taxon>Saccharomycotina</taxon>
        <taxon>Pichiomycetes</taxon>
        <taxon>Debaryomycetaceae</taxon>
        <taxon>Scheffersomyces</taxon>
    </lineage>
</organism>
<evidence type="ECO:0000256" key="15">
    <source>
        <dbReference type="SAM" id="Phobius"/>
    </source>
</evidence>
<dbReference type="SMART" id="SM00184">
    <property type="entry name" value="RING"/>
    <property type="match status" value="1"/>
</dbReference>
<reference evidence="17" key="1">
    <citation type="submission" date="2021-03" db="EMBL/GenBank/DDBJ databases">
        <authorList>
            <person name="Palmer J.M."/>
        </authorList>
    </citation>
    <scope>NUCLEOTIDE SEQUENCE</scope>
    <source>
        <strain evidence="17">ARV_011</strain>
    </source>
</reference>
<evidence type="ECO:0000313" key="17">
    <source>
        <dbReference type="EMBL" id="KAG7193972.1"/>
    </source>
</evidence>
<feature type="region of interest" description="Disordered" evidence="14">
    <location>
        <begin position="516"/>
        <end position="541"/>
    </location>
</feature>
<dbReference type="RefSeq" id="XP_043049519.1">
    <property type="nucleotide sequence ID" value="XM_043195814.1"/>
</dbReference>
<comment type="subcellular location">
    <subcellularLocation>
        <location evidence="2">Cytoplasm</location>
    </subcellularLocation>
    <subcellularLocation>
        <location evidence="1">Endoplasmic reticulum membrane</location>
        <topology evidence="1">Multi-pass membrane protein</topology>
    </subcellularLocation>
</comment>
<keyword evidence="6 15" id="KW-0812">Transmembrane</keyword>
<dbReference type="GO" id="GO:0008270">
    <property type="term" value="F:zinc ion binding"/>
    <property type="evidence" value="ECO:0007669"/>
    <property type="project" value="UniProtKB-KW"/>
</dbReference>
<dbReference type="GO" id="GO:0005787">
    <property type="term" value="C:signal peptidase complex"/>
    <property type="evidence" value="ECO:0007669"/>
    <property type="project" value="InterPro"/>
</dbReference>
<evidence type="ECO:0000256" key="6">
    <source>
        <dbReference type="ARBA" id="ARBA00022692"/>
    </source>
</evidence>
<keyword evidence="11 15" id="KW-1133">Transmembrane helix</keyword>
<dbReference type="InterPro" id="IPR013083">
    <property type="entry name" value="Znf_RING/FYVE/PHD"/>
</dbReference>
<keyword evidence="10" id="KW-0862">Zinc</keyword>
<accession>A0A9P7V9W5</accession>
<dbReference type="InterPro" id="IPR039739">
    <property type="entry name" value="MAG2/RNF10"/>
</dbReference>
<dbReference type="GO" id="GO:0000976">
    <property type="term" value="F:transcription cis-regulatory region binding"/>
    <property type="evidence" value="ECO:0007669"/>
    <property type="project" value="TreeGrafter"/>
</dbReference>
<dbReference type="AlphaFoldDB" id="A0A9P7V9W5"/>
<dbReference type="PROSITE" id="PS00518">
    <property type="entry name" value="ZF_RING_1"/>
    <property type="match status" value="1"/>
</dbReference>
<comment type="similarity">
    <text evidence="3">Belongs to the SPCS2 family.</text>
</comment>
<keyword evidence="5" id="KW-0963">Cytoplasm</keyword>
<evidence type="ECO:0000256" key="4">
    <source>
        <dbReference type="ARBA" id="ARBA00017057"/>
    </source>
</evidence>
<evidence type="ECO:0000256" key="5">
    <source>
        <dbReference type="ARBA" id="ARBA00022490"/>
    </source>
</evidence>
<keyword evidence="7" id="KW-0479">Metal-binding</keyword>
<evidence type="ECO:0000313" key="18">
    <source>
        <dbReference type="Proteomes" id="UP000790833"/>
    </source>
</evidence>
<evidence type="ECO:0000256" key="13">
    <source>
        <dbReference type="PROSITE-ProRule" id="PRU00175"/>
    </source>
</evidence>
<dbReference type="PANTHER" id="PTHR12983:SF9">
    <property type="entry name" value="E3 UBIQUITIN-PROTEIN LIGASE RNF10"/>
    <property type="match status" value="1"/>
</dbReference>
<dbReference type="SUPFAM" id="SSF57850">
    <property type="entry name" value="RING/U-box"/>
    <property type="match status" value="1"/>
</dbReference>
<feature type="compositionally biased region" description="Basic residues" evidence="14">
    <location>
        <begin position="38"/>
        <end position="57"/>
    </location>
</feature>
<dbReference type="InterPro" id="IPR001841">
    <property type="entry name" value="Znf_RING"/>
</dbReference>
<keyword evidence="9" id="KW-0256">Endoplasmic reticulum</keyword>
<dbReference type="GO" id="GO:0045944">
    <property type="term" value="P:positive regulation of transcription by RNA polymerase II"/>
    <property type="evidence" value="ECO:0007669"/>
    <property type="project" value="TreeGrafter"/>
</dbReference>
<evidence type="ECO:0000256" key="1">
    <source>
        <dbReference type="ARBA" id="ARBA00004477"/>
    </source>
</evidence>
<evidence type="ECO:0000256" key="8">
    <source>
        <dbReference type="ARBA" id="ARBA00022771"/>
    </source>
</evidence>
<dbReference type="Proteomes" id="UP000790833">
    <property type="component" value="Unassembled WGS sequence"/>
</dbReference>
<evidence type="ECO:0000256" key="12">
    <source>
        <dbReference type="ARBA" id="ARBA00023136"/>
    </source>
</evidence>
<dbReference type="Pfam" id="PF06703">
    <property type="entry name" value="SPC25"/>
    <property type="match status" value="1"/>
</dbReference>
<evidence type="ECO:0000256" key="7">
    <source>
        <dbReference type="ARBA" id="ARBA00022723"/>
    </source>
</evidence>
<dbReference type="EMBL" id="JAHMUF010000009">
    <property type="protein sequence ID" value="KAG7193972.1"/>
    <property type="molecule type" value="Genomic_DNA"/>
</dbReference>
<dbReference type="GeneID" id="66118545"/>
<dbReference type="PROSITE" id="PS50089">
    <property type="entry name" value="ZF_RING_2"/>
    <property type="match status" value="1"/>
</dbReference>
<feature type="region of interest" description="Disordered" evidence="14">
    <location>
        <begin position="1"/>
        <end position="64"/>
    </location>
</feature>
<keyword evidence="12 15" id="KW-0472">Membrane</keyword>
<sequence>MTLNSSSLLASVPVAKGDSLNPPSKQQNDHKSYPKNPSKPRKNHQLVKTTTRNRQKGPKNYNNEESEVILALSAKGKGRIKQQIDAGEFFQFQSYKDLKEYQEKHLMANKRGGGGNSRPYKRGGDNFSNKVRLKGMTFINVNYKFVVDGRQEYNTQLMDPNIPLDLHDIIRIIVPKGNACPICLTDQPVAPRMLTSCGHILCLSCLISLLDSEVPKAKKQEADAVVEKYRECPLCTSIIRTRDIKPVLVNHIDERFETPRINDDVVLTLMERSQLRSLTLPKSMHEFQDLIPDFPWISSNDGDNDVPDFSQYLRIFKGDMAYLVSLYELEKTQILHEFEQEKLLYNIDDKYIKLAIKDIDNDIQSWQQKFGEPKKPNTRAMEQERSNNNDFYYFYEAGFNAQSVYVLSPLDVKILKTNYDNQYSNMPSSLVAKIENIRYEELTEENALTRYKYLNHLPCGTTIGFIECNWKGNEYLSQETWTLFEDDLAHRSRTSSRKFKREEKNRIRALNEQETRTRNFFERENNPHPHNDEDNDNNYGYDGNLGTLSIVDHRELPPLLRRESDVSSTTSSITPEARGSTSGGFSGQMTTTIWGTQIPKAEVPEDSIEDDWDADEMIRKAREDFKKQNNGKKGRKKKYYAILAVSTSDTSVADLRNTTDENLANVLGQLGYEEDFKLVDTKLALGLFTVAISAGLFYLDKKYTFNETKTVTLIGVVVYGIVSLILWMIDRANPNVKFVGSNDAKNKIHVSTSTPSKYDPVYNVTIDVDGVKCETKWEFMKMFDTAGYFQSQTVVELFRTELEKVQKKEE</sequence>
<evidence type="ECO:0000256" key="2">
    <source>
        <dbReference type="ARBA" id="ARBA00004496"/>
    </source>
</evidence>